<comment type="caution">
    <text evidence="2">The sequence shown here is derived from an EMBL/GenBank/DDBJ whole genome shotgun (WGS) entry which is preliminary data.</text>
</comment>
<gene>
    <name evidence="2" type="ORF">H2204_012848</name>
</gene>
<protein>
    <submittedName>
        <fullName evidence="2">Uncharacterized protein</fullName>
    </submittedName>
</protein>
<name>A0AA38XRP4_9EURO</name>
<evidence type="ECO:0000256" key="1">
    <source>
        <dbReference type="SAM" id="MobiDB-lite"/>
    </source>
</evidence>
<proteinExistence type="predicted"/>
<organism evidence="2">
    <name type="scientific">Knufia peltigerae</name>
    <dbReference type="NCBI Taxonomy" id="1002370"/>
    <lineage>
        <taxon>Eukaryota</taxon>
        <taxon>Fungi</taxon>
        <taxon>Dikarya</taxon>
        <taxon>Ascomycota</taxon>
        <taxon>Pezizomycotina</taxon>
        <taxon>Eurotiomycetes</taxon>
        <taxon>Chaetothyriomycetidae</taxon>
        <taxon>Chaetothyriales</taxon>
        <taxon>Trichomeriaceae</taxon>
        <taxon>Knufia</taxon>
    </lineage>
</organism>
<reference evidence="2" key="1">
    <citation type="submission" date="2022-10" db="EMBL/GenBank/DDBJ databases">
        <title>Culturing micro-colonial fungi from biological soil crusts in the Mojave desert and describing Neophaeococcomyces mojavensis, and introducing the new genera and species Taxawa tesnikishii.</title>
        <authorList>
            <person name="Kurbessoian T."/>
            <person name="Stajich J.E."/>
        </authorList>
    </citation>
    <scope>NUCLEOTIDE SEQUENCE</scope>
    <source>
        <strain evidence="2">TK_35</strain>
    </source>
</reference>
<dbReference type="AlphaFoldDB" id="A0AA38XRP4"/>
<accession>A0AA38XRP4</accession>
<feature type="region of interest" description="Disordered" evidence="1">
    <location>
        <begin position="1"/>
        <end position="67"/>
    </location>
</feature>
<dbReference type="EMBL" id="JAPDRN010000136">
    <property type="protein sequence ID" value="KAJ9619037.1"/>
    <property type="molecule type" value="Genomic_DNA"/>
</dbReference>
<sequence length="320" mass="34914">MNSNSRPKPAESRDPTRRLHRCEISQPTDALYPEGISIHAEKTRSNRDRPRHAALRRSGPSADQILPEPCCIDALELEREHKPEPARRGVTPDETADFLPGAFKSARAEMKRAEQSNPPLGFNSFGYDSLRRIDHAEPEAGVGRWKIPMQTVNAVGVLGPDRIQGTQNGIEVGTGFDLEKQRNAHYLRKPMRVCLLKNRIFPWMVKSVRLISPSIISRCSSFNVQGSRTLASSTVPGGVRRSSTMQALPSAGTPAGHAVIAIARSSSWYASLSAYSRSGSGRFAGKCTEDCMGGSFGIERTARLIRVFPRPQPSSGGGPG</sequence>
<feature type="compositionally biased region" description="Basic and acidic residues" evidence="1">
    <location>
        <begin position="8"/>
        <end position="23"/>
    </location>
</feature>
<feature type="compositionally biased region" description="Basic and acidic residues" evidence="1">
    <location>
        <begin position="39"/>
        <end position="48"/>
    </location>
</feature>
<evidence type="ECO:0000313" key="2">
    <source>
        <dbReference type="EMBL" id="KAJ9619037.1"/>
    </source>
</evidence>